<reference evidence="2 3" key="1">
    <citation type="submission" date="2022-06" db="EMBL/GenBank/DDBJ databases">
        <title>Genomic Encyclopedia of Archaeal and Bacterial Type Strains, Phase II (KMG-II): from individual species to whole genera.</title>
        <authorList>
            <person name="Goeker M."/>
        </authorList>
    </citation>
    <scope>NUCLEOTIDE SEQUENCE [LARGE SCALE GENOMIC DNA]</scope>
    <source>
        <strain evidence="2 3">DSM 44255</strain>
    </source>
</reference>
<dbReference type="Pfam" id="PF13576">
    <property type="entry name" value="Pentapeptide_3"/>
    <property type="match status" value="1"/>
</dbReference>
<name>A0ABT1IPS3_9PSEU</name>
<dbReference type="RefSeq" id="WP_344801151.1">
    <property type="nucleotide sequence ID" value="NZ_BAAAVB010000023.1"/>
</dbReference>
<keyword evidence="1" id="KW-0472">Membrane</keyword>
<gene>
    <name evidence="2" type="ORF">LV75_006690</name>
</gene>
<proteinExistence type="predicted"/>
<organism evidence="2 3">
    <name type="scientific">Actinokineospora diospyrosa</name>
    <dbReference type="NCBI Taxonomy" id="103728"/>
    <lineage>
        <taxon>Bacteria</taxon>
        <taxon>Bacillati</taxon>
        <taxon>Actinomycetota</taxon>
        <taxon>Actinomycetes</taxon>
        <taxon>Pseudonocardiales</taxon>
        <taxon>Pseudonocardiaceae</taxon>
        <taxon>Actinokineospora</taxon>
    </lineage>
</organism>
<protein>
    <submittedName>
        <fullName evidence="2">Pentapeptide repeat-containing protein</fullName>
    </submittedName>
</protein>
<dbReference type="Gene3D" id="2.160.20.80">
    <property type="entry name" value="E3 ubiquitin-protein ligase SopA"/>
    <property type="match status" value="1"/>
</dbReference>
<accession>A0ABT1IPS3</accession>
<evidence type="ECO:0000313" key="2">
    <source>
        <dbReference type="EMBL" id="MCP2274156.1"/>
    </source>
</evidence>
<evidence type="ECO:0000313" key="3">
    <source>
        <dbReference type="Proteomes" id="UP001205185"/>
    </source>
</evidence>
<feature type="transmembrane region" description="Helical" evidence="1">
    <location>
        <begin position="414"/>
        <end position="434"/>
    </location>
</feature>
<dbReference type="EMBL" id="JAMTCO010000021">
    <property type="protein sequence ID" value="MCP2274156.1"/>
    <property type="molecule type" value="Genomic_DNA"/>
</dbReference>
<dbReference type="Proteomes" id="UP001205185">
    <property type="component" value="Unassembled WGS sequence"/>
</dbReference>
<keyword evidence="3" id="KW-1185">Reference proteome</keyword>
<dbReference type="InterPro" id="IPR001646">
    <property type="entry name" value="5peptide_repeat"/>
</dbReference>
<comment type="caution">
    <text evidence="2">The sequence shown here is derived from an EMBL/GenBank/DDBJ whole genome shotgun (WGS) entry which is preliminary data.</text>
</comment>
<sequence>MTVSDAPDWPTCESNEPCRGAQVGKSGMCLYHSDDEGRALVLRPRTTPYDFSGTRITGELAEALAKLPLDVGIWLREAVFEVDVNFDRVEFGRADFNGAEFRGHASFLDCQFKGLVMFEGTRFRKDAMFGGSTYHDNADYSGTLFEAKASFTGATFSKVAWLGPFVADEVDLEGAQFDGHVEVVAETALVQARRVRFDDTAIFRLRYAVLGLEGATFGVSSSISGSDRPFVAHRTGPIAASAEVVQGWLHRQQREDPDTAWNPLLVSVRDSDVGNLVLTDVDLRWCQFAGARKLDQLQMEGRCPLNEPPHRRGRARRAVLAEEHFWRAGRGSGTWTAEHPLGEQTSQIRADRLAALYRSLRKAFEDGKNEAGAGDFYYGEMEARRHATTTTRPERWILTAYWALSGYGQRASRAFAALLILIAVVTALLVGWGLPTSDPQRITGAVQPTATVLTVAEQQTNLPPGGQRWTLARTEKALQLATGAVAFRDAGQKLTPVGTWTVTSARLGGPLLLALAALAIRARVKR</sequence>
<evidence type="ECO:0000256" key="1">
    <source>
        <dbReference type="SAM" id="Phobius"/>
    </source>
</evidence>
<keyword evidence="1" id="KW-1133">Transmembrane helix</keyword>
<keyword evidence="1" id="KW-0812">Transmembrane</keyword>